<feature type="transmembrane region" description="Helical" evidence="2">
    <location>
        <begin position="66"/>
        <end position="91"/>
    </location>
</feature>
<name>A0AAN4YDV9_ASPOZ</name>
<proteinExistence type="predicted"/>
<dbReference type="AlphaFoldDB" id="A0AAN4YDV9"/>
<keyword evidence="2" id="KW-1133">Transmembrane helix</keyword>
<evidence type="ECO:0000313" key="4">
    <source>
        <dbReference type="Proteomes" id="UP001165205"/>
    </source>
</evidence>
<dbReference type="EMBL" id="BSYA01000040">
    <property type="protein sequence ID" value="GMG27953.1"/>
    <property type="molecule type" value="Genomic_DNA"/>
</dbReference>
<evidence type="ECO:0000256" key="1">
    <source>
        <dbReference type="SAM" id="MobiDB-lite"/>
    </source>
</evidence>
<reference evidence="3" key="1">
    <citation type="submission" date="2023-04" db="EMBL/GenBank/DDBJ databases">
        <title>Aspergillus oryzae NBRC 4228.</title>
        <authorList>
            <person name="Ichikawa N."/>
            <person name="Sato H."/>
            <person name="Tonouchi N."/>
        </authorList>
    </citation>
    <scope>NUCLEOTIDE SEQUENCE</scope>
    <source>
        <strain evidence="3">NBRC 4228</strain>
    </source>
</reference>
<organism evidence="3 4">
    <name type="scientific">Aspergillus oryzae</name>
    <name type="common">Yellow koji mold</name>
    <dbReference type="NCBI Taxonomy" id="5062"/>
    <lineage>
        <taxon>Eukaryota</taxon>
        <taxon>Fungi</taxon>
        <taxon>Dikarya</taxon>
        <taxon>Ascomycota</taxon>
        <taxon>Pezizomycotina</taxon>
        <taxon>Eurotiomycetes</taxon>
        <taxon>Eurotiomycetidae</taxon>
        <taxon>Eurotiales</taxon>
        <taxon>Aspergillaceae</taxon>
        <taxon>Aspergillus</taxon>
        <taxon>Aspergillus subgen. Circumdati</taxon>
    </lineage>
</organism>
<keyword evidence="2" id="KW-0472">Membrane</keyword>
<dbReference type="Proteomes" id="UP001165205">
    <property type="component" value="Unassembled WGS sequence"/>
</dbReference>
<protein>
    <submittedName>
        <fullName evidence="3">Unnamed protein product</fullName>
    </submittedName>
</protein>
<evidence type="ECO:0000256" key="2">
    <source>
        <dbReference type="SAM" id="Phobius"/>
    </source>
</evidence>
<sequence>MTETDPNPDLLLSSLEASPSKLSTTQIQYAQPIPDSRHGASARRTADERDNGPEGKKLQFWIDRKVTLAFFPLCLLTLMVALEAASLSIALPVRFDLEFLGLSGACANI</sequence>
<accession>A0AAN4YDV9</accession>
<gene>
    <name evidence="3" type="ORF">Aory04_000447400</name>
</gene>
<evidence type="ECO:0000313" key="3">
    <source>
        <dbReference type="EMBL" id="GMG27953.1"/>
    </source>
</evidence>
<keyword evidence="2" id="KW-0812">Transmembrane</keyword>
<feature type="region of interest" description="Disordered" evidence="1">
    <location>
        <begin position="21"/>
        <end position="55"/>
    </location>
</feature>
<feature type="compositionally biased region" description="Basic and acidic residues" evidence="1">
    <location>
        <begin position="44"/>
        <end position="55"/>
    </location>
</feature>
<comment type="caution">
    <text evidence="3">The sequence shown here is derived from an EMBL/GenBank/DDBJ whole genome shotgun (WGS) entry which is preliminary data.</text>
</comment>